<comment type="similarity">
    <text evidence="3 13">Belongs to the peptidase S11 family.</text>
</comment>
<evidence type="ECO:0000256" key="9">
    <source>
        <dbReference type="ARBA" id="ARBA00022960"/>
    </source>
</evidence>
<name>A0ABR7TDJ7_9LACT</name>
<evidence type="ECO:0000256" key="12">
    <source>
        <dbReference type="ARBA" id="ARBA00034000"/>
    </source>
</evidence>
<dbReference type="InterPro" id="IPR018044">
    <property type="entry name" value="Peptidase_S11"/>
</dbReference>
<evidence type="ECO:0000313" key="16">
    <source>
        <dbReference type="Proteomes" id="UP000638836"/>
    </source>
</evidence>
<dbReference type="SMART" id="SM00936">
    <property type="entry name" value="PBP5_C"/>
    <property type="match status" value="1"/>
</dbReference>
<evidence type="ECO:0000256" key="5">
    <source>
        <dbReference type="ARBA" id="ARBA00022645"/>
    </source>
</evidence>
<evidence type="ECO:0000259" key="14">
    <source>
        <dbReference type="SMART" id="SM00936"/>
    </source>
</evidence>
<dbReference type="PANTHER" id="PTHR21581:SF11">
    <property type="entry name" value="D-ALANYL-D-ALANINE CARBOXYPEPTIDASE DACA"/>
    <property type="match status" value="1"/>
</dbReference>
<keyword evidence="5 15" id="KW-0121">Carboxypeptidase</keyword>
<evidence type="ECO:0000313" key="15">
    <source>
        <dbReference type="EMBL" id="MBC9825519.1"/>
    </source>
</evidence>
<keyword evidence="9" id="KW-0133">Cell shape</keyword>
<dbReference type="Pfam" id="PF00768">
    <property type="entry name" value="Peptidase_S11"/>
    <property type="match status" value="1"/>
</dbReference>
<dbReference type="RefSeq" id="WP_187948816.1">
    <property type="nucleotide sequence ID" value="NZ_WNJQ01000005.1"/>
</dbReference>
<dbReference type="Gene3D" id="3.40.710.10">
    <property type="entry name" value="DD-peptidase/beta-lactamase superfamily"/>
    <property type="match status" value="1"/>
</dbReference>
<dbReference type="EC" id="3.4.16.4" evidence="4"/>
<dbReference type="InterPro" id="IPR012907">
    <property type="entry name" value="Peptidase_S11_C"/>
</dbReference>
<dbReference type="Gene3D" id="2.60.410.10">
    <property type="entry name" value="D-Ala-D-Ala carboxypeptidase, C-terminal domain"/>
    <property type="match status" value="1"/>
</dbReference>
<dbReference type="SUPFAM" id="SSF56601">
    <property type="entry name" value="beta-lactamase/transpeptidase-like"/>
    <property type="match status" value="1"/>
</dbReference>
<dbReference type="InterPro" id="IPR015956">
    <property type="entry name" value="Peniciliin-bd_prot_C_sf"/>
</dbReference>
<evidence type="ECO:0000256" key="8">
    <source>
        <dbReference type="ARBA" id="ARBA00022801"/>
    </source>
</evidence>
<dbReference type="Pfam" id="PF07943">
    <property type="entry name" value="PBP5_C"/>
    <property type="match status" value="1"/>
</dbReference>
<accession>A0ABR7TDJ7</accession>
<evidence type="ECO:0000256" key="10">
    <source>
        <dbReference type="ARBA" id="ARBA00022984"/>
    </source>
</evidence>
<comment type="pathway">
    <text evidence="2">Cell wall biogenesis; peptidoglycan biosynthesis.</text>
</comment>
<comment type="caution">
    <text evidence="15">The sequence shown here is derived from an EMBL/GenBank/DDBJ whole genome shotgun (WGS) entry which is preliminary data.</text>
</comment>
<dbReference type="Proteomes" id="UP000638836">
    <property type="component" value="Unassembled WGS sequence"/>
</dbReference>
<dbReference type="PRINTS" id="PR00725">
    <property type="entry name" value="DADACBPTASE1"/>
</dbReference>
<organism evidence="15 16">
    <name type="scientific">Carnobacterium inhibens</name>
    <dbReference type="NCBI Taxonomy" id="147709"/>
    <lineage>
        <taxon>Bacteria</taxon>
        <taxon>Bacillati</taxon>
        <taxon>Bacillota</taxon>
        <taxon>Bacilli</taxon>
        <taxon>Lactobacillales</taxon>
        <taxon>Carnobacteriaceae</taxon>
        <taxon>Carnobacterium</taxon>
    </lineage>
</organism>
<dbReference type="EMBL" id="WNJQ01000005">
    <property type="protein sequence ID" value="MBC9825519.1"/>
    <property type="molecule type" value="Genomic_DNA"/>
</dbReference>
<keyword evidence="16" id="KW-1185">Reference proteome</keyword>
<evidence type="ECO:0000256" key="7">
    <source>
        <dbReference type="ARBA" id="ARBA00022729"/>
    </source>
</evidence>
<dbReference type="InterPro" id="IPR001967">
    <property type="entry name" value="Peptidase_S11_N"/>
</dbReference>
<comment type="function">
    <text evidence="1">Removes C-terminal D-alanyl residues from sugar-peptide cell wall precursors.</text>
</comment>
<evidence type="ECO:0000256" key="4">
    <source>
        <dbReference type="ARBA" id="ARBA00012448"/>
    </source>
</evidence>
<dbReference type="InterPro" id="IPR037167">
    <property type="entry name" value="Peptidase_S11_C_sf"/>
</dbReference>
<proteinExistence type="inferred from homology"/>
<protein>
    <recommendedName>
        <fullName evidence="4">serine-type D-Ala-D-Ala carboxypeptidase</fullName>
        <ecNumber evidence="4">3.4.16.4</ecNumber>
    </recommendedName>
</protein>
<evidence type="ECO:0000256" key="13">
    <source>
        <dbReference type="RuleBase" id="RU004016"/>
    </source>
</evidence>
<evidence type="ECO:0000256" key="1">
    <source>
        <dbReference type="ARBA" id="ARBA00003217"/>
    </source>
</evidence>
<reference evidence="15 16" key="1">
    <citation type="journal article" date="2020" name="Microorganisms">
        <title>New Insight into Antimicrobial Compounds from Food and Marine-Sourced Carnobacterium Species through Phenotype and Genome Analyses.</title>
        <authorList>
            <person name="Begrem S."/>
            <person name="Ivaniuk F."/>
            <person name="Gigout-Chevalier F."/>
            <person name="Kolypczuk L."/>
            <person name="Bonnetot S."/>
            <person name="Leroi F."/>
            <person name="Grovel O."/>
            <person name="Delbarre-Ladrat C."/>
            <person name="Passerini D."/>
        </authorList>
    </citation>
    <scope>NUCLEOTIDE SEQUENCE [LARGE SCALE GENOMIC DNA]</scope>
    <source>
        <strain evidence="15 16">MIP2551</strain>
    </source>
</reference>
<evidence type="ECO:0000256" key="11">
    <source>
        <dbReference type="ARBA" id="ARBA00023316"/>
    </source>
</evidence>
<dbReference type="InterPro" id="IPR012338">
    <property type="entry name" value="Beta-lactam/transpept-like"/>
</dbReference>
<dbReference type="GO" id="GO:0004180">
    <property type="term" value="F:carboxypeptidase activity"/>
    <property type="evidence" value="ECO:0007669"/>
    <property type="project" value="UniProtKB-KW"/>
</dbReference>
<gene>
    <name evidence="15" type="ORF">GLO26_06730</name>
</gene>
<evidence type="ECO:0000256" key="6">
    <source>
        <dbReference type="ARBA" id="ARBA00022670"/>
    </source>
</evidence>
<feature type="domain" description="Peptidase S11 D-Ala-D-Ala carboxypeptidase A C-terminal" evidence="14">
    <location>
        <begin position="313"/>
        <end position="422"/>
    </location>
</feature>
<comment type="catalytic activity">
    <reaction evidence="12">
        <text>Preferential cleavage: (Ac)2-L-Lys-D-Ala-|-D-Ala. Also transpeptidation of peptidyl-alanyl moieties that are N-acyl substituents of D-alanine.</text>
        <dbReference type="EC" id="3.4.16.4"/>
    </reaction>
</comment>
<keyword evidence="11" id="KW-0961">Cell wall biogenesis/degradation</keyword>
<evidence type="ECO:0000256" key="2">
    <source>
        <dbReference type="ARBA" id="ARBA00004752"/>
    </source>
</evidence>
<dbReference type="SUPFAM" id="SSF69189">
    <property type="entry name" value="Penicillin-binding protein associated domain"/>
    <property type="match status" value="1"/>
</dbReference>
<keyword evidence="8" id="KW-0378">Hydrolase</keyword>
<keyword evidence="7" id="KW-0732">Signal</keyword>
<keyword evidence="6" id="KW-0645">Protease</keyword>
<sequence>MKNIKRISAVFATTLVLGTFSPLNFISPITAEAAAIEQPTIEAAAAFIIEPTTGKVLLNQNGDEKLGIASMTKMITEYILLETIKNGDLAWDDQVEISEYAHKVSQNYELSNVPLRIDETYSVEELYQAMAIYSANGATIALAEHIAGDEQTFVDMMREKVETWGITNYELYNTTGLSNSDLYGHIYPGSTEENENTMTAREMAIVAQKLLNDFPDVLKTSSISKKTFREGTSDKIEMTNFNWMLPGLDHERANVDGLKTGTTDFAGASMTGTAEEEGMRIITIVMNATNGQEDLGKRFVETDKMMDWAFENWEMVPAFEENQIIENIDPVAVDDGKEDVIELAVKSDVSLLVPKNTDIKNTSVTIQLQKDLLNESDHLTAPIEKGTEVGTAQVISEGDELGYVNGEEGEEVTVVAASTIEKANVFVLGGRWVKDFISNLF</sequence>
<keyword evidence="10" id="KW-0573">Peptidoglycan synthesis</keyword>
<dbReference type="PANTHER" id="PTHR21581">
    <property type="entry name" value="D-ALANYL-D-ALANINE CARBOXYPEPTIDASE"/>
    <property type="match status" value="1"/>
</dbReference>
<evidence type="ECO:0000256" key="3">
    <source>
        <dbReference type="ARBA" id="ARBA00007164"/>
    </source>
</evidence>